<dbReference type="PROSITE" id="PS51253">
    <property type="entry name" value="HTH_CENPB"/>
    <property type="match status" value="1"/>
</dbReference>
<evidence type="ECO:0008006" key="10">
    <source>
        <dbReference type="Google" id="ProtNLM"/>
    </source>
</evidence>
<keyword evidence="5" id="KW-0863">Zinc-finger</keyword>
<evidence type="ECO:0000256" key="2">
    <source>
        <dbReference type="ARBA" id="ARBA00010881"/>
    </source>
</evidence>
<dbReference type="AlphaFoldDB" id="A0A8C4N1Q5"/>
<comment type="subcellular location">
    <subcellularLocation>
        <location evidence="1">Nucleus</location>
    </subcellularLocation>
</comment>
<evidence type="ECO:0000259" key="6">
    <source>
        <dbReference type="PROSITE" id="PS50157"/>
    </source>
</evidence>
<dbReference type="PROSITE" id="PS50157">
    <property type="entry name" value="ZINC_FINGER_C2H2_2"/>
    <property type="match status" value="1"/>
</dbReference>
<dbReference type="GeneTree" id="ENSGT00940000163452"/>
<dbReference type="Gene3D" id="3.30.160.60">
    <property type="entry name" value="Classic Zinc Finger"/>
    <property type="match status" value="1"/>
</dbReference>
<accession>A0A8C4N1Q5</accession>
<dbReference type="Pfam" id="PF04218">
    <property type="entry name" value="CENP-B_N"/>
    <property type="match status" value="1"/>
</dbReference>
<evidence type="ECO:0000313" key="8">
    <source>
        <dbReference type="Ensembl" id="ENSEBUP00000001120.1"/>
    </source>
</evidence>
<dbReference type="InterPro" id="IPR004875">
    <property type="entry name" value="DDE_SF_endonuclease_dom"/>
</dbReference>
<dbReference type="Ensembl" id="ENSEBUT00000001438.1">
    <property type="protein sequence ID" value="ENSEBUP00000001120.1"/>
    <property type="gene ID" value="ENSEBUG00000001053.1"/>
</dbReference>
<evidence type="ECO:0000256" key="3">
    <source>
        <dbReference type="ARBA" id="ARBA00023125"/>
    </source>
</evidence>
<dbReference type="GO" id="GO:0005634">
    <property type="term" value="C:nucleus"/>
    <property type="evidence" value="ECO:0007669"/>
    <property type="project" value="UniProtKB-SubCell"/>
</dbReference>
<evidence type="ECO:0000259" key="7">
    <source>
        <dbReference type="PROSITE" id="PS51253"/>
    </source>
</evidence>
<dbReference type="GO" id="GO:0003677">
    <property type="term" value="F:DNA binding"/>
    <property type="evidence" value="ECO:0007669"/>
    <property type="project" value="UniProtKB-KW"/>
</dbReference>
<keyword evidence="5" id="KW-0862">Zinc</keyword>
<dbReference type="InterPro" id="IPR009057">
    <property type="entry name" value="Homeodomain-like_sf"/>
</dbReference>
<dbReference type="Gene3D" id="3.30.420.10">
    <property type="entry name" value="Ribonuclease H-like superfamily/Ribonuclease H"/>
    <property type="match status" value="1"/>
</dbReference>
<dbReference type="Gene3D" id="1.10.10.10">
    <property type="entry name" value="Winged helix-like DNA-binding domain superfamily/Winged helix DNA-binding domain"/>
    <property type="match status" value="1"/>
</dbReference>
<sequence>MDWTRDRGGPGLVPAWLEIQGLSEESLRAAVTGLGVEILGALCARAEPPTVRVRLCSLSARRFTYTMYVELCRYMESCRAGRGSERTVVPGRGKTAEGRPGGVVRIKVKEEEGSLGPPEGRDPEHTIRDNRIRKFTCSSCSHSFTAETALKTHMEKHRPDSWEKEYKCTELKASAGSESNGKRQKKVMSLSQKVELLDRLAGGESVASVGRHYGINESTVRSIKKNEVGIRASVAASIPKSAKVSFITRDPNLEKMEKTLNLWIEDQTQKQVPLSGSIIREEAKRLYEHRMKAAGGEGSSSSSFLASKGWFENFKKRYGLHNMKFVVESASTDHEAAQNFPPQLKKIVEEKGYRPEQVFNADETGLFWKRMPSRKFLSKEERLPPGFKAARDRLTLLLCANASGDFMVKPMLLYRALNPRVLKGKNKNDLPVFWPSNRGACVTATVFMDWFLNCFVHEVQKYLASKSLAFKVLLILDNAPSHPENIHFAHPNVEVLFLPPNTTTLLQPLNQGVIAAFKTYYTRRTFRHILRVMKSDPTLKISRSWKDYNIADCITNIKYSLKEVKQSTINACWGKLWKEVVNEFDGFPSVDDEVRIA</sequence>
<dbReference type="SUPFAM" id="SSF46689">
    <property type="entry name" value="Homeodomain-like"/>
    <property type="match status" value="2"/>
</dbReference>
<dbReference type="InterPro" id="IPR013087">
    <property type="entry name" value="Znf_C2H2_type"/>
</dbReference>
<dbReference type="Proteomes" id="UP000694388">
    <property type="component" value="Unplaced"/>
</dbReference>
<dbReference type="PANTHER" id="PTHR19303">
    <property type="entry name" value="TRANSPOSON"/>
    <property type="match status" value="1"/>
</dbReference>
<dbReference type="Gene3D" id="1.10.10.60">
    <property type="entry name" value="Homeodomain-like"/>
    <property type="match status" value="1"/>
</dbReference>
<dbReference type="GO" id="GO:0008270">
    <property type="term" value="F:zinc ion binding"/>
    <property type="evidence" value="ECO:0007669"/>
    <property type="project" value="UniProtKB-KW"/>
</dbReference>
<reference evidence="8" key="1">
    <citation type="submission" date="2025-08" db="UniProtKB">
        <authorList>
            <consortium name="Ensembl"/>
        </authorList>
    </citation>
    <scope>IDENTIFICATION</scope>
</reference>
<evidence type="ECO:0000256" key="4">
    <source>
        <dbReference type="ARBA" id="ARBA00023242"/>
    </source>
</evidence>
<dbReference type="Pfam" id="PF03221">
    <property type="entry name" value="HTH_Tnp_Tc5"/>
    <property type="match status" value="1"/>
</dbReference>
<dbReference type="InterPro" id="IPR006600">
    <property type="entry name" value="HTH_CenpB_DNA-bd_dom"/>
</dbReference>
<organism evidence="8 9">
    <name type="scientific">Eptatretus burgeri</name>
    <name type="common">Inshore hagfish</name>
    <dbReference type="NCBI Taxonomy" id="7764"/>
    <lineage>
        <taxon>Eukaryota</taxon>
        <taxon>Metazoa</taxon>
        <taxon>Chordata</taxon>
        <taxon>Craniata</taxon>
        <taxon>Vertebrata</taxon>
        <taxon>Cyclostomata</taxon>
        <taxon>Myxini</taxon>
        <taxon>Myxiniformes</taxon>
        <taxon>Myxinidae</taxon>
        <taxon>Eptatretinae</taxon>
        <taxon>Eptatretus</taxon>
    </lineage>
</organism>
<dbReference type="InterPro" id="IPR036388">
    <property type="entry name" value="WH-like_DNA-bd_sf"/>
</dbReference>
<dbReference type="Pfam" id="PF03184">
    <property type="entry name" value="DDE_1"/>
    <property type="match status" value="1"/>
</dbReference>
<keyword evidence="9" id="KW-1185">Reference proteome</keyword>
<comment type="similarity">
    <text evidence="2">Belongs to the tigger transposable element derived protein family.</text>
</comment>
<keyword evidence="4" id="KW-0539">Nucleus</keyword>
<evidence type="ECO:0000256" key="5">
    <source>
        <dbReference type="PROSITE-ProRule" id="PRU00042"/>
    </source>
</evidence>
<feature type="domain" description="C2H2-type" evidence="6">
    <location>
        <begin position="135"/>
        <end position="162"/>
    </location>
</feature>
<keyword evidence="3" id="KW-0238">DNA-binding</keyword>
<keyword evidence="5" id="KW-0479">Metal-binding</keyword>
<proteinExistence type="inferred from homology"/>
<evidence type="ECO:0000256" key="1">
    <source>
        <dbReference type="ARBA" id="ARBA00004123"/>
    </source>
</evidence>
<protein>
    <recommendedName>
        <fullName evidence="10">Tigger transposable element-derived protein 1-like</fullName>
    </recommendedName>
</protein>
<reference evidence="8" key="2">
    <citation type="submission" date="2025-09" db="UniProtKB">
        <authorList>
            <consortium name="Ensembl"/>
        </authorList>
    </citation>
    <scope>IDENTIFICATION</scope>
</reference>
<evidence type="ECO:0000313" key="9">
    <source>
        <dbReference type="Proteomes" id="UP000694388"/>
    </source>
</evidence>
<dbReference type="OMA" id="NIMHIAQ"/>
<dbReference type="PROSITE" id="PS00028">
    <property type="entry name" value="ZINC_FINGER_C2H2_1"/>
    <property type="match status" value="1"/>
</dbReference>
<dbReference type="InterPro" id="IPR007889">
    <property type="entry name" value="HTH_Psq"/>
</dbReference>
<name>A0A8C4N1Q5_EPTBU</name>
<dbReference type="InterPro" id="IPR036397">
    <property type="entry name" value="RNaseH_sf"/>
</dbReference>
<dbReference type="SMART" id="SM00674">
    <property type="entry name" value="CENPB"/>
    <property type="match status" value="1"/>
</dbReference>
<dbReference type="InterPro" id="IPR050863">
    <property type="entry name" value="CenT-Element_Derived"/>
</dbReference>
<dbReference type="PANTHER" id="PTHR19303:SF73">
    <property type="entry name" value="PROTEIN PDC2"/>
    <property type="match status" value="1"/>
</dbReference>
<feature type="domain" description="HTH CENPB-type" evidence="7">
    <location>
        <begin position="244"/>
        <end position="324"/>
    </location>
</feature>